<comment type="function">
    <text evidence="1 10">Involved in lipopolysaccharide (LPS) biosynthesis. Catalyzes the transfer of 3-deoxy-D-manno-octulosonate (Kdo) residue(s) from CMP-Kdo to lipid IV(A), the tetraacyldisaccharide-1,4'-bisphosphate precursor of lipid A.</text>
</comment>
<dbReference type="GO" id="GO:0009245">
    <property type="term" value="P:lipid A biosynthetic process"/>
    <property type="evidence" value="ECO:0007669"/>
    <property type="project" value="TreeGrafter"/>
</dbReference>
<evidence type="ECO:0000256" key="8">
    <source>
        <dbReference type="PIRSR" id="PIRSR639901-1"/>
    </source>
</evidence>
<comment type="pathway">
    <text evidence="2 10">Bacterial outer membrane biogenesis; LPS core biosynthesis.</text>
</comment>
<evidence type="ECO:0000313" key="12">
    <source>
        <dbReference type="EMBL" id="MBT0956201.1"/>
    </source>
</evidence>
<dbReference type="GO" id="GO:0043842">
    <property type="term" value="F:Kdo transferase activity"/>
    <property type="evidence" value="ECO:0007669"/>
    <property type="project" value="UniProtKB-EC"/>
</dbReference>
<dbReference type="Proteomes" id="UP001315686">
    <property type="component" value="Unassembled WGS sequence"/>
</dbReference>
<evidence type="ECO:0000256" key="1">
    <source>
        <dbReference type="ARBA" id="ARBA00003394"/>
    </source>
</evidence>
<organism evidence="12 13">
    <name type="scientific">Harenicola maris</name>
    <dbReference type="NCBI Taxonomy" id="2841044"/>
    <lineage>
        <taxon>Bacteria</taxon>
        <taxon>Pseudomonadati</taxon>
        <taxon>Pseudomonadota</taxon>
        <taxon>Alphaproteobacteria</taxon>
        <taxon>Rhodobacterales</taxon>
        <taxon>Paracoccaceae</taxon>
        <taxon>Harenicola</taxon>
    </lineage>
</organism>
<evidence type="ECO:0000313" key="13">
    <source>
        <dbReference type="Proteomes" id="UP001315686"/>
    </source>
</evidence>
<dbReference type="Gene3D" id="3.40.50.11720">
    <property type="entry name" value="3-Deoxy-D-manno-octulosonic-acid transferase, N-terminal domain"/>
    <property type="match status" value="1"/>
</dbReference>
<dbReference type="InterPro" id="IPR039901">
    <property type="entry name" value="Kdotransferase"/>
</dbReference>
<dbReference type="GO" id="GO:0009244">
    <property type="term" value="P:lipopolysaccharide core region biosynthetic process"/>
    <property type="evidence" value="ECO:0007669"/>
    <property type="project" value="UniProtKB-UniRule"/>
</dbReference>
<comment type="subcellular location">
    <subcellularLocation>
        <location evidence="10">Cell membrane</location>
    </subcellularLocation>
</comment>
<proteinExistence type="inferred from homology"/>
<name>A0AAP2G6E2_9RHOB</name>
<evidence type="ECO:0000256" key="2">
    <source>
        <dbReference type="ARBA" id="ARBA00004713"/>
    </source>
</evidence>
<dbReference type="EC" id="2.4.99.12" evidence="3 10"/>
<reference evidence="12 13" key="1">
    <citation type="journal article" date="2021" name="Arch. Microbiol.">
        <title>Harenicola maris gen. nov., sp. nov. isolated from the Sea of Japan shallow sediments.</title>
        <authorList>
            <person name="Romanenko L.A."/>
            <person name="Kurilenko V.V."/>
            <person name="Chernysheva N.Y."/>
            <person name="Tekutyeva L.A."/>
            <person name="Velansky P.V."/>
            <person name="Svetashev V.I."/>
            <person name="Isaeva M.P."/>
        </authorList>
    </citation>
    <scope>NUCLEOTIDE SEQUENCE [LARGE SCALE GENOMIC DNA]</scope>
    <source>
        <strain evidence="12 13">KMM 3653</strain>
    </source>
</reference>
<dbReference type="PANTHER" id="PTHR42755:SF1">
    <property type="entry name" value="3-DEOXY-D-MANNO-OCTULOSONIC ACID TRANSFERASE, MITOCHONDRIAL-RELATED"/>
    <property type="match status" value="1"/>
</dbReference>
<evidence type="ECO:0000256" key="5">
    <source>
        <dbReference type="ARBA" id="ARBA00022679"/>
    </source>
</evidence>
<comment type="caution">
    <text evidence="12">The sequence shown here is derived from an EMBL/GenBank/DDBJ whole genome shotgun (WGS) entry which is preliminary data.</text>
</comment>
<gene>
    <name evidence="12" type="ORF">IV417_02280</name>
</gene>
<dbReference type="PANTHER" id="PTHR42755">
    <property type="entry name" value="3-DEOXY-MANNO-OCTULOSONATE CYTIDYLYLTRANSFERASE"/>
    <property type="match status" value="1"/>
</dbReference>
<evidence type="ECO:0000256" key="7">
    <source>
        <dbReference type="ARBA" id="ARBA00049183"/>
    </source>
</evidence>
<dbReference type="AlphaFoldDB" id="A0AAP2G6E2"/>
<feature type="active site" description="Proton acceptor" evidence="8">
    <location>
        <position position="59"/>
    </location>
</feature>
<evidence type="ECO:0000259" key="11">
    <source>
        <dbReference type="Pfam" id="PF04413"/>
    </source>
</evidence>
<accession>A0AAP2G6E2</accession>
<keyword evidence="13" id="KW-1185">Reference proteome</keyword>
<dbReference type="Gene3D" id="3.40.50.2000">
    <property type="entry name" value="Glycogen Phosphorylase B"/>
    <property type="match status" value="1"/>
</dbReference>
<dbReference type="InterPro" id="IPR007507">
    <property type="entry name" value="Glycos_transf_N"/>
</dbReference>
<feature type="site" description="Transition state stabilizer" evidence="9">
    <location>
        <position position="126"/>
    </location>
</feature>
<protein>
    <recommendedName>
        <fullName evidence="4 10">3-deoxy-D-manno-octulosonic acid transferase</fullName>
        <shortName evidence="10">Kdo transferase</shortName>
        <ecNumber evidence="3 10">2.4.99.12</ecNumber>
    </recommendedName>
    <alternativeName>
        <fullName evidence="6 10">Lipid IV(A) 3-deoxy-D-manno-octulosonic acid transferase</fullName>
    </alternativeName>
</protein>
<evidence type="ECO:0000256" key="4">
    <source>
        <dbReference type="ARBA" id="ARBA00019077"/>
    </source>
</evidence>
<feature type="site" description="Transition state stabilizer" evidence="9">
    <location>
        <position position="204"/>
    </location>
</feature>
<sequence length="415" mass="43407">MFLYRLLISLALPFLAIGQSRRIARGVEQPADRAERAARHLPPKTAPSPIWIHAASNGELTAARPLIAALGKNHPLLITCNSVSGRALVQSWNIPATTVQLAPIDTRAALKRFLDHWAPCALVTVENELWPNRLSACAARGIPAAVLSARMSESSARNWARLSGLARQVMGQIALLAPQDAPSGPRFLSLGLPEAALCPPVNLKSAALTAAAAPADLTDHFTRAETVMAASTHSGEDAAVLKAFSAALTTRPKLRLILAPRHPDRAEEIARLAAEAGLSSQRRSHGGAPKAQVYILDTLGELAGTYALASSAFIGGSFVPKGGHTPFEPAAQGCAILHGPHTENAGEIYAALGAGGGAQQVDTAEALAAYWTTQTPQSLSAQTEAAAAICAASAHPDALNHWLERFHALLAAKPA</sequence>
<feature type="domain" description="3-deoxy-D-manno-octulosonic-acid transferase N-terminal" evidence="11">
    <location>
        <begin position="40"/>
        <end position="205"/>
    </location>
</feature>
<evidence type="ECO:0000256" key="9">
    <source>
        <dbReference type="PIRSR" id="PIRSR639901-2"/>
    </source>
</evidence>
<comment type="similarity">
    <text evidence="10">Belongs to the glycosyltransferase group 1 family.</text>
</comment>
<evidence type="ECO:0000256" key="10">
    <source>
        <dbReference type="RuleBase" id="RU365103"/>
    </source>
</evidence>
<dbReference type="InterPro" id="IPR038107">
    <property type="entry name" value="Glycos_transf_N_sf"/>
</dbReference>
<dbReference type="GO" id="GO:0005886">
    <property type="term" value="C:plasma membrane"/>
    <property type="evidence" value="ECO:0007669"/>
    <property type="project" value="UniProtKB-SubCell"/>
</dbReference>
<dbReference type="EMBL" id="JADQAZ010000001">
    <property type="protein sequence ID" value="MBT0956201.1"/>
    <property type="molecule type" value="Genomic_DNA"/>
</dbReference>
<keyword evidence="5 10" id="KW-0808">Transferase</keyword>
<keyword evidence="10" id="KW-0472">Membrane</keyword>
<evidence type="ECO:0000256" key="6">
    <source>
        <dbReference type="ARBA" id="ARBA00031445"/>
    </source>
</evidence>
<evidence type="ECO:0000256" key="3">
    <source>
        <dbReference type="ARBA" id="ARBA00012621"/>
    </source>
</evidence>
<dbReference type="Pfam" id="PF04413">
    <property type="entry name" value="Glycos_transf_N"/>
    <property type="match status" value="1"/>
</dbReference>
<comment type="catalytic activity">
    <reaction evidence="7 10">
        <text>lipid IVA (E. coli) + CMP-3-deoxy-beta-D-manno-octulosonate = alpha-Kdo-(2-&gt;6)-lipid IVA (E. coli) + CMP + H(+)</text>
        <dbReference type="Rhea" id="RHEA:28066"/>
        <dbReference type="ChEBI" id="CHEBI:15378"/>
        <dbReference type="ChEBI" id="CHEBI:58603"/>
        <dbReference type="ChEBI" id="CHEBI:60364"/>
        <dbReference type="ChEBI" id="CHEBI:60377"/>
        <dbReference type="ChEBI" id="CHEBI:85987"/>
        <dbReference type="EC" id="2.4.99.12"/>
    </reaction>
</comment>
<keyword evidence="10" id="KW-1003">Cell membrane</keyword>
<dbReference type="RefSeq" id="WP_327792410.1">
    <property type="nucleotide sequence ID" value="NZ_JADQAZ010000001.1"/>
</dbReference>
<keyword evidence="10" id="KW-0448">Lipopolysaccharide biosynthesis</keyword>